<feature type="domain" description="Uroporphyrinogen decarboxylase (URO-D)" evidence="1">
    <location>
        <begin position="84"/>
        <end position="310"/>
    </location>
</feature>
<accession>A0A174GPU2</accession>
<name>A0A174GPU2_9FIRM</name>
<dbReference type="OrthoDB" id="9815759at2"/>
<dbReference type="RefSeq" id="WP_055153773.1">
    <property type="nucleotide sequence ID" value="NZ_CYZU01000026.1"/>
</dbReference>
<dbReference type="InterPro" id="IPR000257">
    <property type="entry name" value="Uroporphyrinogen_deCOase"/>
</dbReference>
<keyword evidence="2" id="KW-0808">Transferase</keyword>
<dbReference type="GO" id="GO:0006779">
    <property type="term" value="P:porphyrin-containing compound biosynthetic process"/>
    <property type="evidence" value="ECO:0007669"/>
    <property type="project" value="InterPro"/>
</dbReference>
<reference evidence="2 3" key="1">
    <citation type="submission" date="2015-09" db="EMBL/GenBank/DDBJ databases">
        <authorList>
            <consortium name="Pathogen Informatics"/>
        </authorList>
    </citation>
    <scope>NUCLEOTIDE SEQUENCE [LARGE SCALE GENOMIC DNA]</scope>
    <source>
        <strain evidence="2 3">2789STDY5834876</strain>
    </source>
</reference>
<proteinExistence type="predicted"/>
<dbReference type="GO" id="GO:0008168">
    <property type="term" value="F:methyltransferase activity"/>
    <property type="evidence" value="ECO:0007669"/>
    <property type="project" value="UniProtKB-KW"/>
</dbReference>
<dbReference type="PANTHER" id="PTHR47099">
    <property type="entry name" value="METHYLCOBAMIDE:COM METHYLTRANSFERASE MTBA"/>
    <property type="match status" value="1"/>
</dbReference>
<dbReference type="PANTHER" id="PTHR47099:SF1">
    <property type="entry name" value="METHYLCOBAMIDE:COM METHYLTRANSFERASE MTBA"/>
    <property type="match status" value="1"/>
</dbReference>
<dbReference type="Proteomes" id="UP000095544">
    <property type="component" value="Unassembled WGS sequence"/>
</dbReference>
<evidence type="ECO:0000259" key="1">
    <source>
        <dbReference type="Pfam" id="PF01208"/>
    </source>
</evidence>
<dbReference type="GO" id="GO:0004853">
    <property type="term" value="F:uroporphyrinogen decarboxylase activity"/>
    <property type="evidence" value="ECO:0007669"/>
    <property type="project" value="InterPro"/>
</dbReference>
<sequence>MTGYEIIKGNVKFTGPDRIGLRFDRIAGKGDVCRIFVLPPKSTWPEGADYTVSKKVRPKNGEYDEWGCMWESDDASGSDMGQVTNIPIEEWDDMDDYVFPDPKAEGRFEGLQEALDEAEKKGLYVQLNSPQCIFERMHFLRGFENTLMDCLVEPEEIEVMAERLADYQIGIIEEAYRLGKGRIHCYDTTDDWGTQNNLMISPDIFREIFKPQYKRIFDKAHECGMDIRFHTDGKINDILEDLIELGVDIINIHQPRLVGIDEVSKIAQGRICFEAAIDIQATLPTGDKELIEQEAKELVEKWATPKGGLIGVEYGYLDAIGTTKESMLYALECFEKYGSFRDGFKVGAS</sequence>
<keyword evidence="2" id="KW-0489">Methyltransferase</keyword>
<dbReference type="InterPro" id="IPR052024">
    <property type="entry name" value="Methanogen_methyltrans"/>
</dbReference>
<organism evidence="2 3">
    <name type="scientific">Faecalicatena contorta</name>
    <dbReference type="NCBI Taxonomy" id="39482"/>
    <lineage>
        <taxon>Bacteria</taxon>
        <taxon>Bacillati</taxon>
        <taxon>Bacillota</taxon>
        <taxon>Clostridia</taxon>
        <taxon>Lachnospirales</taxon>
        <taxon>Lachnospiraceae</taxon>
        <taxon>Faecalicatena</taxon>
    </lineage>
</organism>
<evidence type="ECO:0000313" key="3">
    <source>
        <dbReference type="Proteomes" id="UP000095544"/>
    </source>
</evidence>
<dbReference type="GO" id="GO:0032259">
    <property type="term" value="P:methylation"/>
    <property type="evidence" value="ECO:0007669"/>
    <property type="project" value="UniProtKB-KW"/>
</dbReference>
<dbReference type="Gene3D" id="3.20.20.210">
    <property type="match status" value="1"/>
</dbReference>
<gene>
    <name evidence="2" type="ORF">ERS852491_02845</name>
</gene>
<dbReference type="InterPro" id="IPR038071">
    <property type="entry name" value="UROD/MetE-like_sf"/>
</dbReference>
<dbReference type="SUPFAM" id="SSF51726">
    <property type="entry name" value="UROD/MetE-like"/>
    <property type="match status" value="1"/>
</dbReference>
<dbReference type="STRING" id="39482.ERS852491_02845"/>
<dbReference type="Pfam" id="PF01208">
    <property type="entry name" value="URO-D"/>
    <property type="match status" value="1"/>
</dbReference>
<dbReference type="AlphaFoldDB" id="A0A174GPU2"/>
<evidence type="ECO:0000313" key="2">
    <source>
        <dbReference type="EMBL" id="CUO64692.1"/>
    </source>
</evidence>
<dbReference type="EMBL" id="CYZU01000026">
    <property type="protein sequence ID" value="CUO64692.1"/>
    <property type="molecule type" value="Genomic_DNA"/>
</dbReference>
<protein>
    <submittedName>
        <fullName evidence="2">Methylcobalamin:coenzyme M methyltransferase</fullName>
    </submittedName>
</protein>